<dbReference type="OrthoDB" id="8033832at2759"/>
<dbReference type="SMART" id="SM01407">
    <property type="entry name" value="NAC"/>
    <property type="match status" value="1"/>
</dbReference>
<comment type="subunit">
    <text evidence="2">Part of the nascent polypeptide-associated complex (NAC).</text>
</comment>
<dbReference type="RefSeq" id="XP_014160568.1">
    <property type="nucleotide sequence ID" value="XM_014305093.1"/>
</dbReference>
<evidence type="ECO:0000259" key="4">
    <source>
        <dbReference type="PROSITE" id="PS51151"/>
    </source>
</evidence>
<dbReference type="STRING" id="667725.A0A0L0GCQ4"/>
<name>A0A0L0GCQ4_9EUKA</name>
<dbReference type="CDD" id="cd22055">
    <property type="entry name" value="NAC_BTF3"/>
    <property type="match status" value="1"/>
</dbReference>
<dbReference type="InterPro" id="IPR002715">
    <property type="entry name" value="Nas_poly-pep-assoc_cplx_dom"/>
</dbReference>
<sequence>MNPEKLAKLQNTVRTGGKGTVRRKKKVVHKSGAQDDKKIQAILKKLQVNPLPGFTEVNMFKEDGTILHFDQPKVQANFPSKTFAISGKAETKQIQELLPGILQQMGPEALASINQMAQQMRAQQQAQAAAGGAQDDDVPDLVDSFDQSQD</sequence>
<keyword evidence="2" id="KW-0805">Transcription regulation</keyword>
<dbReference type="AlphaFoldDB" id="A0A0L0GCQ4"/>
<keyword evidence="6" id="KW-1185">Reference proteome</keyword>
<dbReference type="InterPro" id="IPR039370">
    <property type="entry name" value="BTF3"/>
</dbReference>
<feature type="compositionally biased region" description="Low complexity" evidence="3">
    <location>
        <begin position="141"/>
        <end position="150"/>
    </location>
</feature>
<proteinExistence type="inferred from homology"/>
<feature type="compositionally biased region" description="Low complexity" evidence="3">
    <location>
        <begin position="124"/>
        <end position="133"/>
    </location>
</feature>
<evidence type="ECO:0000256" key="3">
    <source>
        <dbReference type="SAM" id="MobiDB-lite"/>
    </source>
</evidence>
<feature type="domain" description="NAC-A/B" evidence="4">
    <location>
        <begin position="33"/>
        <end position="98"/>
    </location>
</feature>
<reference evidence="5 6" key="1">
    <citation type="submission" date="2011-02" db="EMBL/GenBank/DDBJ databases">
        <title>The Genome Sequence of Sphaeroforma arctica JP610.</title>
        <authorList>
            <consortium name="The Broad Institute Genome Sequencing Platform"/>
            <person name="Russ C."/>
            <person name="Cuomo C."/>
            <person name="Young S.K."/>
            <person name="Zeng Q."/>
            <person name="Gargeya S."/>
            <person name="Alvarado L."/>
            <person name="Berlin A."/>
            <person name="Chapman S.B."/>
            <person name="Chen Z."/>
            <person name="Freedman E."/>
            <person name="Gellesch M."/>
            <person name="Goldberg J."/>
            <person name="Griggs A."/>
            <person name="Gujja S."/>
            <person name="Heilman E."/>
            <person name="Heiman D."/>
            <person name="Howarth C."/>
            <person name="Mehta T."/>
            <person name="Neiman D."/>
            <person name="Pearson M."/>
            <person name="Roberts A."/>
            <person name="Saif S."/>
            <person name="Shea T."/>
            <person name="Shenoy N."/>
            <person name="Sisk P."/>
            <person name="Stolte C."/>
            <person name="Sykes S."/>
            <person name="White J."/>
            <person name="Yandava C."/>
            <person name="Burger G."/>
            <person name="Gray M.W."/>
            <person name="Holland P.W.H."/>
            <person name="King N."/>
            <person name="Lang F.B.F."/>
            <person name="Roger A.J."/>
            <person name="Ruiz-Trillo I."/>
            <person name="Haas B."/>
            <person name="Nusbaum C."/>
            <person name="Birren B."/>
        </authorList>
    </citation>
    <scope>NUCLEOTIDE SEQUENCE [LARGE SCALE GENOMIC DNA]</scope>
    <source>
        <strain evidence="5 6">JP610</strain>
    </source>
</reference>
<dbReference type="GeneID" id="25901707"/>
<dbReference type="Pfam" id="PF01849">
    <property type="entry name" value="NAC"/>
    <property type="match status" value="1"/>
</dbReference>
<evidence type="ECO:0000256" key="2">
    <source>
        <dbReference type="RuleBase" id="RU361272"/>
    </source>
</evidence>
<dbReference type="PANTHER" id="PTHR10351">
    <property type="entry name" value="TRANSCRIPTION FACTOR BTF3 FAMILY MEMBER"/>
    <property type="match status" value="1"/>
</dbReference>
<feature type="region of interest" description="Disordered" evidence="3">
    <location>
        <begin position="1"/>
        <end position="33"/>
    </location>
</feature>
<accession>A0A0L0GCQ4</accession>
<feature type="compositionally biased region" description="Basic residues" evidence="3">
    <location>
        <begin position="20"/>
        <end position="29"/>
    </location>
</feature>
<organism evidence="5 6">
    <name type="scientific">Sphaeroforma arctica JP610</name>
    <dbReference type="NCBI Taxonomy" id="667725"/>
    <lineage>
        <taxon>Eukaryota</taxon>
        <taxon>Ichthyosporea</taxon>
        <taxon>Ichthyophonida</taxon>
        <taxon>Sphaeroforma</taxon>
    </lineage>
</organism>
<dbReference type="eggNOG" id="KOG2240">
    <property type="taxonomic scope" value="Eukaryota"/>
</dbReference>
<dbReference type="InterPro" id="IPR038187">
    <property type="entry name" value="NAC_A/B_dom_sf"/>
</dbReference>
<dbReference type="Gene3D" id="2.20.70.30">
    <property type="entry name" value="Nascent polypeptide-associated complex domain"/>
    <property type="match status" value="1"/>
</dbReference>
<evidence type="ECO:0000256" key="1">
    <source>
        <dbReference type="ARBA" id="ARBA00005296"/>
    </source>
</evidence>
<gene>
    <name evidence="5" type="ORF">SARC_01203</name>
</gene>
<dbReference type="Proteomes" id="UP000054560">
    <property type="component" value="Unassembled WGS sequence"/>
</dbReference>
<evidence type="ECO:0000313" key="6">
    <source>
        <dbReference type="Proteomes" id="UP000054560"/>
    </source>
</evidence>
<protein>
    <recommendedName>
        <fullName evidence="2">Nascent polypeptide-associated complex subunit beta</fullName>
    </recommendedName>
</protein>
<evidence type="ECO:0000313" key="5">
    <source>
        <dbReference type="EMBL" id="KNC86666.1"/>
    </source>
</evidence>
<dbReference type="FunFam" id="2.20.70.30:FF:000001">
    <property type="entry name" value="Transcription factor BTF3 homolog"/>
    <property type="match status" value="1"/>
</dbReference>
<keyword evidence="2" id="KW-0804">Transcription</keyword>
<comment type="similarity">
    <text evidence="1 2">Belongs to the NAC-beta family.</text>
</comment>
<dbReference type="PROSITE" id="PS51151">
    <property type="entry name" value="NAC_AB"/>
    <property type="match status" value="1"/>
</dbReference>
<feature type="region of interest" description="Disordered" evidence="3">
    <location>
        <begin position="124"/>
        <end position="150"/>
    </location>
</feature>
<dbReference type="EMBL" id="KQ241642">
    <property type="protein sequence ID" value="KNC86666.1"/>
    <property type="molecule type" value="Genomic_DNA"/>
</dbReference>